<dbReference type="EMBL" id="CAKXAJ010024867">
    <property type="protein sequence ID" value="CAH2232125.1"/>
    <property type="molecule type" value="Genomic_DNA"/>
</dbReference>
<feature type="region of interest" description="Disordered" evidence="1">
    <location>
        <begin position="12"/>
        <end position="45"/>
    </location>
</feature>
<evidence type="ECO:0000313" key="3">
    <source>
        <dbReference type="Proteomes" id="UP000838756"/>
    </source>
</evidence>
<evidence type="ECO:0000313" key="2">
    <source>
        <dbReference type="EMBL" id="CAH2232125.1"/>
    </source>
</evidence>
<sequence>MDNPILITCKSSEDSRSRRCEGETPFDTRPYIAISEPPPDSPIPGRAPWVHCTPLLEIGWAREDAHLNGLLDIG</sequence>
<reference evidence="2" key="1">
    <citation type="submission" date="2022-03" db="EMBL/GenBank/DDBJ databases">
        <authorList>
            <person name="Lindestad O."/>
        </authorList>
    </citation>
    <scope>NUCLEOTIDE SEQUENCE</scope>
</reference>
<gene>
    <name evidence="2" type="primary">jg20800</name>
    <name evidence="2" type="ORF">PAEG_LOCUS10440</name>
</gene>
<dbReference type="Proteomes" id="UP000838756">
    <property type="component" value="Unassembled WGS sequence"/>
</dbReference>
<accession>A0A8S4R9X5</accession>
<proteinExistence type="predicted"/>
<feature type="compositionally biased region" description="Basic and acidic residues" evidence="1">
    <location>
        <begin position="12"/>
        <end position="22"/>
    </location>
</feature>
<evidence type="ECO:0000256" key="1">
    <source>
        <dbReference type="SAM" id="MobiDB-lite"/>
    </source>
</evidence>
<keyword evidence="3" id="KW-1185">Reference proteome</keyword>
<name>A0A8S4R9X5_9NEOP</name>
<comment type="caution">
    <text evidence="2">The sequence shown here is derived from an EMBL/GenBank/DDBJ whole genome shotgun (WGS) entry which is preliminary data.</text>
</comment>
<protein>
    <submittedName>
        <fullName evidence="2">Jg20800 protein</fullName>
    </submittedName>
</protein>
<organism evidence="2 3">
    <name type="scientific">Pararge aegeria aegeria</name>
    <dbReference type="NCBI Taxonomy" id="348720"/>
    <lineage>
        <taxon>Eukaryota</taxon>
        <taxon>Metazoa</taxon>
        <taxon>Ecdysozoa</taxon>
        <taxon>Arthropoda</taxon>
        <taxon>Hexapoda</taxon>
        <taxon>Insecta</taxon>
        <taxon>Pterygota</taxon>
        <taxon>Neoptera</taxon>
        <taxon>Endopterygota</taxon>
        <taxon>Lepidoptera</taxon>
        <taxon>Glossata</taxon>
        <taxon>Ditrysia</taxon>
        <taxon>Papilionoidea</taxon>
        <taxon>Nymphalidae</taxon>
        <taxon>Satyrinae</taxon>
        <taxon>Satyrini</taxon>
        <taxon>Parargina</taxon>
        <taxon>Pararge</taxon>
    </lineage>
</organism>
<dbReference type="AlphaFoldDB" id="A0A8S4R9X5"/>